<reference evidence="1 2" key="1">
    <citation type="submission" date="2015-12" db="EMBL/GenBank/DDBJ databases">
        <title>Draft genome sequence of Moniliophthora roreri, the causal agent of frosty pod rot of cacao.</title>
        <authorList>
            <person name="Aime M.C."/>
            <person name="Diaz-Valderrama J.R."/>
            <person name="Kijpornyongpan T."/>
            <person name="Phillips-Mora W."/>
        </authorList>
    </citation>
    <scope>NUCLEOTIDE SEQUENCE [LARGE SCALE GENOMIC DNA]</scope>
    <source>
        <strain evidence="1 2">MCA 2952</strain>
    </source>
</reference>
<gene>
    <name evidence="1" type="ORF">WG66_15036</name>
</gene>
<proteinExistence type="predicted"/>
<evidence type="ECO:0000313" key="2">
    <source>
        <dbReference type="Proteomes" id="UP000054988"/>
    </source>
</evidence>
<evidence type="ECO:0000313" key="1">
    <source>
        <dbReference type="EMBL" id="KTB32391.1"/>
    </source>
</evidence>
<dbReference type="AlphaFoldDB" id="A0A0W0F7R8"/>
<comment type="caution">
    <text evidence="1">The sequence shown here is derived from an EMBL/GenBank/DDBJ whole genome shotgun (WGS) entry which is preliminary data.</text>
</comment>
<accession>A0A0W0F7R8</accession>
<dbReference type="EMBL" id="LATX01002233">
    <property type="protein sequence ID" value="KTB32391.1"/>
    <property type="molecule type" value="Genomic_DNA"/>
</dbReference>
<organism evidence="1 2">
    <name type="scientific">Moniliophthora roreri</name>
    <name type="common">Frosty pod rot fungus</name>
    <name type="synonym">Monilia roreri</name>
    <dbReference type="NCBI Taxonomy" id="221103"/>
    <lineage>
        <taxon>Eukaryota</taxon>
        <taxon>Fungi</taxon>
        <taxon>Dikarya</taxon>
        <taxon>Basidiomycota</taxon>
        <taxon>Agaricomycotina</taxon>
        <taxon>Agaricomycetes</taxon>
        <taxon>Agaricomycetidae</taxon>
        <taxon>Agaricales</taxon>
        <taxon>Marasmiineae</taxon>
        <taxon>Marasmiaceae</taxon>
        <taxon>Moniliophthora</taxon>
    </lineage>
</organism>
<name>A0A0W0F7R8_MONRR</name>
<sequence length="44" mass="4925">MSQHPVVLHRSTASLNDQGLVHSRDVARCRELGFQAMISDVFKS</sequence>
<dbReference type="Proteomes" id="UP000054988">
    <property type="component" value="Unassembled WGS sequence"/>
</dbReference>
<protein>
    <submittedName>
        <fullName evidence="1">Uncharacterized protein</fullName>
    </submittedName>
</protein>